<keyword evidence="2" id="KW-1185">Reference proteome</keyword>
<organism evidence="1 2">
    <name type="scientific">Pluteus cervinus</name>
    <dbReference type="NCBI Taxonomy" id="181527"/>
    <lineage>
        <taxon>Eukaryota</taxon>
        <taxon>Fungi</taxon>
        <taxon>Dikarya</taxon>
        <taxon>Basidiomycota</taxon>
        <taxon>Agaricomycotina</taxon>
        <taxon>Agaricomycetes</taxon>
        <taxon>Agaricomycetidae</taxon>
        <taxon>Agaricales</taxon>
        <taxon>Pluteineae</taxon>
        <taxon>Pluteaceae</taxon>
        <taxon>Pluteus</taxon>
    </lineage>
</organism>
<protein>
    <submittedName>
        <fullName evidence="1">FAD/NAD(P)-binding domain-containing protein</fullName>
    </submittedName>
</protein>
<evidence type="ECO:0000313" key="1">
    <source>
        <dbReference type="EMBL" id="TFK71129.1"/>
    </source>
</evidence>
<name>A0ACD3B0K5_9AGAR</name>
<reference evidence="1 2" key="1">
    <citation type="journal article" date="2019" name="Nat. Ecol. Evol.">
        <title>Megaphylogeny resolves global patterns of mushroom evolution.</title>
        <authorList>
            <person name="Varga T."/>
            <person name="Krizsan K."/>
            <person name="Foldi C."/>
            <person name="Dima B."/>
            <person name="Sanchez-Garcia M."/>
            <person name="Sanchez-Ramirez S."/>
            <person name="Szollosi G.J."/>
            <person name="Szarkandi J.G."/>
            <person name="Papp V."/>
            <person name="Albert L."/>
            <person name="Andreopoulos W."/>
            <person name="Angelini C."/>
            <person name="Antonin V."/>
            <person name="Barry K.W."/>
            <person name="Bougher N.L."/>
            <person name="Buchanan P."/>
            <person name="Buyck B."/>
            <person name="Bense V."/>
            <person name="Catcheside P."/>
            <person name="Chovatia M."/>
            <person name="Cooper J."/>
            <person name="Damon W."/>
            <person name="Desjardin D."/>
            <person name="Finy P."/>
            <person name="Geml J."/>
            <person name="Haridas S."/>
            <person name="Hughes K."/>
            <person name="Justo A."/>
            <person name="Karasinski D."/>
            <person name="Kautmanova I."/>
            <person name="Kiss B."/>
            <person name="Kocsube S."/>
            <person name="Kotiranta H."/>
            <person name="LaButti K.M."/>
            <person name="Lechner B.E."/>
            <person name="Liimatainen K."/>
            <person name="Lipzen A."/>
            <person name="Lukacs Z."/>
            <person name="Mihaltcheva S."/>
            <person name="Morgado L.N."/>
            <person name="Niskanen T."/>
            <person name="Noordeloos M.E."/>
            <person name="Ohm R.A."/>
            <person name="Ortiz-Santana B."/>
            <person name="Ovrebo C."/>
            <person name="Racz N."/>
            <person name="Riley R."/>
            <person name="Savchenko A."/>
            <person name="Shiryaev A."/>
            <person name="Soop K."/>
            <person name="Spirin V."/>
            <person name="Szebenyi C."/>
            <person name="Tomsovsky M."/>
            <person name="Tulloss R.E."/>
            <person name="Uehling J."/>
            <person name="Grigoriev I.V."/>
            <person name="Vagvolgyi C."/>
            <person name="Papp T."/>
            <person name="Martin F.M."/>
            <person name="Miettinen O."/>
            <person name="Hibbett D.S."/>
            <person name="Nagy L.G."/>
        </authorList>
    </citation>
    <scope>NUCLEOTIDE SEQUENCE [LARGE SCALE GENOMIC DNA]</scope>
    <source>
        <strain evidence="1 2">NL-1719</strain>
    </source>
</reference>
<proteinExistence type="predicted"/>
<evidence type="ECO:0000313" key="2">
    <source>
        <dbReference type="Proteomes" id="UP000308600"/>
    </source>
</evidence>
<dbReference type="EMBL" id="ML208302">
    <property type="protein sequence ID" value="TFK71129.1"/>
    <property type="molecule type" value="Genomic_DNA"/>
</dbReference>
<gene>
    <name evidence="1" type="ORF">BDN72DRAFT_895860</name>
</gene>
<accession>A0ACD3B0K5</accession>
<dbReference type="Proteomes" id="UP000308600">
    <property type="component" value="Unassembled WGS sequence"/>
</dbReference>
<sequence length="657" mass="71681">MLRLRASLSLGRTVRFTRLPCQPLSFSAVSREAGGEFFSPAQIERAEDEVDVCIVGAGPAGLSAAIRLKQLERDKGNDIRVVVLEKGSEVGAHILSGAVIEPRALNELLPDWQNRPGHPLLQPATSSHMHFLTTNYSFPIPHPPQMGNDGNYIASLSNFTRWLSSIAEEEYGVEIYPGFAGAQLLYSPEEDAIDSWGNKVHSVRGVITNEVGLTRDFRMKSSFEPGMAFRSKVTLLAEGAHGSLSKSAIGKYQLNKGSQPQTYAIGVKEVWRVDPDQYRPGEVIHSVGWPLDAGTYGGGFVYHMHGGLVSLGLVIGLDYKNPWLSPYKELQRLKTHPYFRELLSGKSERVAYGARVLTEGGLQSVPTLHFPGGALIGCSAGFVNIAKIKGTHNAMKSGMLAAEAAYDSVFLKAPKESEEGSPADLSAYNKALRNSWVWSDLHEVRNLRPSFNTPLGLWGGILYSGIDTLLFKGKVPWTFKHTDKTAQQLGGRSLDSLHTEPASMHNKIDYPPPEPGLTTDLLTSVSLTGTNHAEDQPVHLRVDGGGPAGIGGSQGSQSVSSERGQQHLSNIRRHHVQTNVEQYAGLLEHACPAGVYEYVEEDESVRNTEKSEGWDGKRLVINSQNCIHCKLCDVKVPTQDITWMVPEGSGGPKYTIT</sequence>